<dbReference type="InterPro" id="IPR021434">
    <property type="entry name" value="DUF3082"/>
</dbReference>
<sequence length="203" mass="22672">MNRLSASHRRTVFWLRIAIFESIRDWRTMLRSAIKKSFRVLKKLKQLMVYLLFISDGIDDSASRRSASSSPTINLLQVCGFLFLPSSSSICASATTDLLQVCFCFYCGHFRVLQVRQLTITIRTIINGLCYLATFAFGLNSVGLVLYSIQLAFSSVMEGASNNSSSIKSEDEQSDAVDPSKSSAEENESDSRNEEFSKSSDEP</sequence>
<dbReference type="Pfam" id="PF11282">
    <property type="entry name" value="DUF3082"/>
    <property type="match status" value="1"/>
</dbReference>
<dbReference type="PANTHER" id="PTHR35733:SF1">
    <property type="entry name" value="OS02G0307800 PROTEIN"/>
    <property type="match status" value="1"/>
</dbReference>
<dbReference type="PANTHER" id="PTHR35733">
    <property type="entry name" value="OS02G0307800 PROTEIN"/>
    <property type="match status" value="1"/>
</dbReference>
<keyword evidence="4" id="KW-1185">Reference proteome</keyword>
<accession>A0ABR2MKA3</accession>
<keyword evidence="2" id="KW-0812">Transmembrane</keyword>
<evidence type="ECO:0000313" key="3">
    <source>
        <dbReference type="EMBL" id="KAK8964607.1"/>
    </source>
</evidence>
<evidence type="ECO:0000313" key="4">
    <source>
        <dbReference type="Proteomes" id="UP001412067"/>
    </source>
</evidence>
<dbReference type="Proteomes" id="UP001412067">
    <property type="component" value="Unassembled WGS sequence"/>
</dbReference>
<comment type="caution">
    <text evidence="3">The sequence shown here is derived from an EMBL/GenBank/DDBJ whole genome shotgun (WGS) entry which is preliminary data.</text>
</comment>
<protein>
    <submittedName>
        <fullName evidence="3">Uncharacterized protein</fullName>
    </submittedName>
</protein>
<feature type="region of interest" description="Disordered" evidence="1">
    <location>
        <begin position="160"/>
        <end position="203"/>
    </location>
</feature>
<keyword evidence="2" id="KW-0472">Membrane</keyword>
<keyword evidence="2" id="KW-1133">Transmembrane helix</keyword>
<gene>
    <name evidence="3" type="ORF">KSP40_PGU015599</name>
</gene>
<reference evidence="3 4" key="1">
    <citation type="journal article" date="2022" name="Nat. Plants">
        <title>Genomes of leafy and leafless Platanthera orchids illuminate the evolution of mycoheterotrophy.</title>
        <authorList>
            <person name="Li M.H."/>
            <person name="Liu K.W."/>
            <person name="Li Z."/>
            <person name="Lu H.C."/>
            <person name="Ye Q.L."/>
            <person name="Zhang D."/>
            <person name="Wang J.Y."/>
            <person name="Li Y.F."/>
            <person name="Zhong Z.M."/>
            <person name="Liu X."/>
            <person name="Yu X."/>
            <person name="Liu D.K."/>
            <person name="Tu X.D."/>
            <person name="Liu B."/>
            <person name="Hao Y."/>
            <person name="Liao X.Y."/>
            <person name="Jiang Y.T."/>
            <person name="Sun W.H."/>
            <person name="Chen J."/>
            <person name="Chen Y.Q."/>
            <person name="Ai Y."/>
            <person name="Zhai J.W."/>
            <person name="Wu S.S."/>
            <person name="Zhou Z."/>
            <person name="Hsiao Y.Y."/>
            <person name="Wu W.L."/>
            <person name="Chen Y.Y."/>
            <person name="Lin Y.F."/>
            <person name="Hsu J.L."/>
            <person name="Li C.Y."/>
            <person name="Wang Z.W."/>
            <person name="Zhao X."/>
            <person name="Zhong W.Y."/>
            <person name="Ma X.K."/>
            <person name="Ma L."/>
            <person name="Huang J."/>
            <person name="Chen G.Z."/>
            <person name="Huang M.Z."/>
            <person name="Huang L."/>
            <person name="Peng D.H."/>
            <person name="Luo Y.B."/>
            <person name="Zou S.Q."/>
            <person name="Chen S.P."/>
            <person name="Lan S."/>
            <person name="Tsai W.C."/>
            <person name="Van de Peer Y."/>
            <person name="Liu Z.J."/>
        </authorList>
    </citation>
    <scope>NUCLEOTIDE SEQUENCE [LARGE SCALE GENOMIC DNA]</scope>
    <source>
        <strain evidence="3">Lor288</strain>
    </source>
</reference>
<feature type="compositionally biased region" description="Basic and acidic residues" evidence="1">
    <location>
        <begin position="189"/>
        <end position="203"/>
    </location>
</feature>
<evidence type="ECO:0000256" key="2">
    <source>
        <dbReference type="SAM" id="Phobius"/>
    </source>
</evidence>
<feature type="transmembrane region" description="Helical" evidence="2">
    <location>
        <begin position="125"/>
        <end position="149"/>
    </location>
</feature>
<proteinExistence type="predicted"/>
<name>A0ABR2MKA3_9ASPA</name>
<dbReference type="EMBL" id="JBBWWR010000006">
    <property type="protein sequence ID" value="KAK8964607.1"/>
    <property type="molecule type" value="Genomic_DNA"/>
</dbReference>
<organism evidence="3 4">
    <name type="scientific">Platanthera guangdongensis</name>
    <dbReference type="NCBI Taxonomy" id="2320717"/>
    <lineage>
        <taxon>Eukaryota</taxon>
        <taxon>Viridiplantae</taxon>
        <taxon>Streptophyta</taxon>
        <taxon>Embryophyta</taxon>
        <taxon>Tracheophyta</taxon>
        <taxon>Spermatophyta</taxon>
        <taxon>Magnoliopsida</taxon>
        <taxon>Liliopsida</taxon>
        <taxon>Asparagales</taxon>
        <taxon>Orchidaceae</taxon>
        <taxon>Orchidoideae</taxon>
        <taxon>Orchideae</taxon>
        <taxon>Orchidinae</taxon>
        <taxon>Platanthera</taxon>
    </lineage>
</organism>
<evidence type="ECO:0000256" key="1">
    <source>
        <dbReference type="SAM" id="MobiDB-lite"/>
    </source>
</evidence>